<name>A0A8J2NZ78_9HEXA</name>
<dbReference type="AlphaFoldDB" id="A0A8J2NZ78"/>
<protein>
    <submittedName>
        <fullName evidence="2">Uncharacterized protein</fullName>
    </submittedName>
</protein>
<feature type="transmembrane region" description="Helical" evidence="1">
    <location>
        <begin position="52"/>
        <end position="77"/>
    </location>
</feature>
<evidence type="ECO:0000313" key="3">
    <source>
        <dbReference type="Proteomes" id="UP000708208"/>
    </source>
</evidence>
<accession>A0A8J2NZ78</accession>
<evidence type="ECO:0000256" key="1">
    <source>
        <dbReference type="SAM" id="Phobius"/>
    </source>
</evidence>
<keyword evidence="3" id="KW-1185">Reference proteome</keyword>
<reference evidence="2" key="1">
    <citation type="submission" date="2021-06" db="EMBL/GenBank/DDBJ databases">
        <authorList>
            <person name="Hodson N. C."/>
            <person name="Mongue J. A."/>
            <person name="Jaron S. K."/>
        </authorList>
    </citation>
    <scope>NUCLEOTIDE SEQUENCE</scope>
</reference>
<keyword evidence="1" id="KW-1133">Transmembrane helix</keyword>
<proteinExistence type="predicted"/>
<keyword evidence="1" id="KW-0812">Transmembrane</keyword>
<keyword evidence="1" id="KW-0472">Membrane</keyword>
<organism evidence="2 3">
    <name type="scientific">Allacma fusca</name>
    <dbReference type="NCBI Taxonomy" id="39272"/>
    <lineage>
        <taxon>Eukaryota</taxon>
        <taxon>Metazoa</taxon>
        <taxon>Ecdysozoa</taxon>
        <taxon>Arthropoda</taxon>
        <taxon>Hexapoda</taxon>
        <taxon>Collembola</taxon>
        <taxon>Symphypleona</taxon>
        <taxon>Sminthuridae</taxon>
        <taxon>Allacma</taxon>
    </lineage>
</organism>
<dbReference type="Proteomes" id="UP000708208">
    <property type="component" value="Unassembled WGS sequence"/>
</dbReference>
<evidence type="ECO:0000313" key="2">
    <source>
        <dbReference type="EMBL" id="CAG7719745.1"/>
    </source>
</evidence>
<sequence length="169" mass="19647">MNIAEPHSENIHWKHTFEYRGWSLNFINVHIHEILEIETDPNGMLFRNPKLYIFNIIGSLILLSKLCNGLGMGHYNIQGFQWNRYMKKTSPKAKLPKHQIQYLQPLNIVTFSALFPHIWNGIHLMKEANLKIRILLMNKKCESKQGTKAGLGENKIQEKKLLRTSNVSA</sequence>
<comment type="caution">
    <text evidence="2">The sequence shown here is derived from an EMBL/GenBank/DDBJ whole genome shotgun (WGS) entry which is preliminary data.</text>
</comment>
<gene>
    <name evidence="2" type="ORF">AFUS01_LOCUS9053</name>
</gene>
<dbReference type="EMBL" id="CAJVCH010064196">
    <property type="protein sequence ID" value="CAG7719745.1"/>
    <property type="molecule type" value="Genomic_DNA"/>
</dbReference>